<organism evidence="5 6">
    <name type="scientific">Trifolium subterraneum</name>
    <name type="common">Subterranean clover</name>
    <dbReference type="NCBI Taxonomy" id="3900"/>
    <lineage>
        <taxon>Eukaryota</taxon>
        <taxon>Viridiplantae</taxon>
        <taxon>Streptophyta</taxon>
        <taxon>Embryophyta</taxon>
        <taxon>Tracheophyta</taxon>
        <taxon>Spermatophyta</taxon>
        <taxon>Magnoliopsida</taxon>
        <taxon>eudicotyledons</taxon>
        <taxon>Gunneridae</taxon>
        <taxon>Pentapetalae</taxon>
        <taxon>rosids</taxon>
        <taxon>fabids</taxon>
        <taxon>Fabales</taxon>
        <taxon>Fabaceae</taxon>
        <taxon>Papilionoideae</taxon>
        <taxon>50 kb inversion clade</taxon>
        <taxon>NPAAA clade</taxon>
        <taxon>Hologalegina</taxon>
        <taxon>IRL clade</taxon>
        <taxon>Trifolieae</taxon>
        <taxon>Trifolium</taxon>
    </lineage>
</organism>
<sequence length="286" mass="31930">MNFLLQRNQSAERNELMMKMEEITLVAENEERTTSDSSGTKVSGDGKFIQGTLDIAIHKQIEVYVDFEDLESGEIRPILIRDEDFDAGLLRRRSKLEKLVAKKSAKVAYVADKGSVKSRNEEFVVGVTFPSELNVGSSMDNDKDEDDGADAALSNSSVSDVETVPLSPLLQLSSSSGTIGVPKSSVSHLFSVYGFLRSFSTELFLHPFYLDEFVGSLHCQVSNTLIDAIHFSLMRVLRHHLETLSSEGSELASQCLRCNNWSLVVKGYTKGPKWKEFYDEVFSSEY</sequence>
<dbReference type="AlphaFoldDB" id="A0A2Z6MVI8"/>
<accession>A0A2Z6MVI8</accession>
<gene>
    <name evidence="5" type="ORF">TSUD_98170</name>
</gene>
<dbReference type="EMBL" id="DF973260">
    <property type="protein sequence ID" value="GAU22989.1"/>
    <property type="molecule type" value="Genomic_DNA"/>
</dbReference>
<evidence type="ECO:0000313" key="5">
    <source>
        <dbReference type="EMBL" id="GAU22989.1"/>
    </source>
</evidence>
<dbReference type="PANTHER" id="PTHR46508:SF1">
    <property type="entry name" value="PHD FINGER FAMILY PROTEIN"/>
    <property type="match status" value="1"/>
</dbReference>
<evidence type="ECO:0000256" key="3">
    <source>
        <dbReference type="SAM" id="MobiDB-lite"/>
    </source>
</evidence>
<dbReference type="PROSITE" id="PS50827">
    <property type="entry name" value="DDT"/>
    <property type="match status" value="1"/>
</dbReference>
<dbReference type="SMART" id="SM00571">
    <property type="entry name" value="DDT"/>
    <property type="match status" value="1"/>
</dbReference>
<evidence type="ECO:0000256" key="1">
    <source>
        <dbReference type="ARBA" id="ARBA00004123"/>
    </source>
</evidence>
<evidence type="ECO:0000256" key="2">
    <source>
        <dbReference type="ARBA" id="ARBA00023242"/>
    </source>
</evidence>
<protein>
    <recommendedName>
        <fullName evidence="4">DDT domain-containing protein</fullName>
    </recommendedName>
</protein>
<feature type="domain" description="DDT" evidence="4">
    <location>
        <begin position="183"/>
        <end position="243"/>
    </location>
</feature>
<evidence type="ECO:0000313" key="6">
    <source>
        <dbReference type="Proteomes" id="UP000242715"/>
    </source>
</evidence>
<feature type="region of interest" description="Disordered" evidence="3">
    <location>
        <begin position="135"/>
        <end position="159"/>
    </location>
</feature>
<keyword evidence="6" id="KW-1185">Reference proteome</keyword>
<keyword evidence="2" id="KW-0539">Nucleus</keyword>
<dbReference type="Proteomes" id="UP000242715">
    <property type="component" value="Unassembled WGS sequence"/>
</dbReference>
<proteinExistence type="predicted"/>
<dbReference type="Pfam" id="PF02791">
    <property type="entry name" value="DDT"/>
    <property type="match status" value="1"/>
</dbReference>
<name>A0A2Z6MVI8_TRISU</name>
<dbReference type="PANTHER" id="PTHR46508">
    <property type="entry name" value="PHD FINGER FAMILY PROTEIN"/>
    <property type="match status" value="1"/>
</dbReference>
<reference evidence="6" key="1">
    <citation type="journal article" date="2017" name="Front. Plant Sci.">
        <title>Climate Clever Clovers: New Paradigm to Reduce the Environmental Footprint of Ruminants by Breeding Low Methanogenic Forages Utilizing Haplotype Variation.</title>
        <authorList>
            <person name="Kaur P."/>
            <person name="Appels R."/>
            <person name="Bayer P.E."/>
            <person name="Keeble-Gagnere G."/>
            <person name="Wang J."/>
            <person name="Hirakawa H."/>
            <person name="Shirasawa K."/>
            <person name="Vercoe P."/>
            <person name="Stefanova K."/>
            <person name="Durmic Z."/>
            <person name="Nichols P."/>
            <person name="Revell C."/>
            <person name="Isobe S.N."/>
            <person name="Edwards D."/>
            <person name="Erskine W."/>
        </authorList>
    </citation>
    <scope>NUCLEOTIDE SEQUENCE [LARGE SCALE GENOMIC DNA]</scope>
    <source>
        <strain evidence="6">cv. Daliak</strain>
    </source>
</reference>
<comment type="subcellular location">
    <subcellularLocation>
        <location evidence="1">Nucleus</location>
    </subcellularLocation>
</comment>
<dbReference type="OrthoDB" id="1436118at2759"/>
<dbReference type="InterPro" id="IPR018501">
    <property type="entry name" value="DDT_dom"/>
</dbReference>
<dbReference type="GO" id="GO:0005634">
    <property type="term" value="C:nucleus"/>
    <property type="evidence" value="ECO:0007669"/>
    <property type="project" value="UniProtKB-SubCell"/>
</dbReference>
<evidence type="ECO:0000259" key="4">
    <source>
        <dbReference type="PROSITE" id="PS50827"/>
    </source>
</evidence>